<evidence type="ECO:0000256" key="2">
    <source>
        <dbReference type="SAM" id="MobiDB-lite"/>
    </source>
</evidence>
<accession>A0AAW1U324</accession>
<keyword evidence="4" id="KW-1185">Reference proteome</keyword>
<dbReference type="CDD" id="cd00136">
    <property type="entry name" value="PDZ_canonical"/>
    <property type="match status" value="1"/>
</dbReference>
<organism evidence="3 4">
    <name type="scientific">Henosepilachna vigintioctopunctata</name>
    <dbReference type="NCBI Taxonomy" id="420089"/>
    <lineage>
        <taxon>Eukaryota</taxon>
        <taxon>Metazoa</taxon>
        <taxon>Ecdysozoa</taxon>
        <taxon>Arthropoda</taxon>
        <taxon>Hexapoda</taxon>
        <taxon>Insecta</taxon>
        <taxon>Pterygota</taxon>
        <taxon>Neoptera</taxon>
        <taxon>Endopterygota</taxon>
        <taxon>Coleoptera</taxon>
        <taxon>Polyphaga</taxon>
        <taxon>Cucujiformia</taxon>
        <taxon>Coccinelloidea</taxon>
        <taxon>Coccinellidae</taxon>
        <taxon>Epilachninae</taxon>
        <taxon>Epilachnini</taxon>
        <taxon>Henosepilachna</taxon>
    </lineage>
</organism>
<feature type="coiled-coil region" evidence="1">
    <location>
        <begin position="283"/>
        <end position="317"/>
    </location>
</feature>
<feature type="region of interest" description="Disordered" evidence="2">
    <location>
        <begin position="410"/>
        <end position="469"/>
    </location>
</feature>
<reference evidence="3 4" key="1">
    <citation type="submission" date="2023-03" db="EMBL/GenBank/DDBJ databases">
        <title>Genome insight into feeding habits of ladybird beetles.</title>
        <authorList>
            <person name="Li H.-S."/>
            <person name="Huang Y.-H."/>
            <person name="Pang H."/>
        </authorList>
    </citation>
    <scope>NUCLEOTIDE SEQUENCE [LARGE SCALE GENOMIC DNA]</scope>
    <source>
        <strain evidence="3">SYSU_2023b</strain>
        <tissue evidence="3">Whole body</tissue>
    </source>
</reference>
<name>A0AAW1U324_9CUCU</name>
<dbReference type="Proteomes" id="UP001431783">
    <property type="component" value="Unassembled WGS sequence"/>
</dbReference>
<dbReference type="Gene3D" id="2.30.42.10">
    <property type="match status" value="1"/>
</dbReference>
<feature type="compositionally biased region" description="Polar residues" evidence="2">
    <location>
        <begin position="414"/>
        <end position="442"/>
    </location>
</feature>
<protein>
    <recommendedName>
        <fullName evidence="5">PDZ domain-containing protein</fullName>
    </recommendedName>
</protein>
<proteinExistence type="predicted"/>
<gene>
    <name evidence="3" type="ORF">WA026_015988</name>
</gene>
<evidence type="ECO:0008006" key="5">
    <source>
        <dbReference type="Google" id="ProtNLM"/>
    </source>
</evidence>
<feature type="compositionally biased region" description="Low complexity" evidence="2">
    <location>
        <begin position="456"/>
        <end position="465"/>
    </location>
</feature>
<evidence type="ECO:0000313" key="3">
    <source>
        <dbReference type="EMBL" id="KAK9876953.1"/>
    </source>
</evidence>
<feature type="compositionally biased region" description="Basic residues" evidence="2">
    <location>
        <begin position="445"/>
        <end position="455"/>
    </location>
</feature>
<dbReference type="EMBL" id="JARQZJ010000039">
    <property type="protein sequence ID" value="KAK9876953.1"/>
    <property type="molecule type" value="Genomic_DNA"/>
</dbReference>
<comment type="caution">
    <text evidence="3">The sequence shown here is derived from an EMBL/GenBank/DDBJ whole genome shotgun (WGS) entry which is preliminary data.</text>
</comment>
<sequence length="755" mass="85668">MAQLETLEAKMASIEVSLSSTPRRKKNGSIGGLSLGSSIRSIPREIATKELENLRNALRDKENIIQSLKGQLTIPGLRLLNMKNVGSTTSVANRELTDNEKKQAEERLNRLKTDVDNKRLAIKNLKMALERLDITDNIDVRIQQAELEYQLGREELNLLTLLEETRTLQLCLDESNKSSASMNTLFSCIYEKEQAILVGVEVEYDPKSPKFGAGEKEHGGLWIDWALEDSGLFKEDRIIEVNGKIVLTKTREDLARLLAAAPDPAQMVVLRKLSNDTSLVRTSNDYKKEVTALRTELDAVRERAEEAQRSKDGLRSDNLRLTHRISYLEEQVSELLSRKLSDPEIREVPQPPIVSTVKTNQNVTNINITTQRSDPASPSGSSCSKDIQVFQKGPQVTALVANIPGMEVNRDNHTSLPVRSKSSLSNVSNTQLSSSGHQSNDNHSCHKIHRHKQKSRSGMSSSCSSRTFDQKNDNITYRKHGHHHHHYREKDYSSETNSAIEQIARYNKKNLENGHKTVEKETNQQSNNIMDQSYQKATKIVNELTKRSDNVNSYEKHRQKCLMASEKYNGDLLKHYNARKSTSVLDFRSEIHIGPKYSECKSTEELNGSESDNNFRQRIQNSHSMKSLDFDSDCNSTKTNGKHFSCNNKVDYTSEPLNSNKKINNYYTEQHKSRPMPPKKPLRLSLHKAQSLQSVDSNDHKDPRKSLKRSYKGEISRFSELNGEYNGHSNSSLKWNFGQNQRIVENGVEMTGSWC</sequence>
<feature type="coiled-coil region" evidence="1">
    <location>
        <begin position="44"/>
        <end position="128"/>
    </location>
</feature>
<dbReference type="SUPFAM" id="SSF50156">
    <property type="entry name" value="PDZ domain-like"/>
    <property type="match status" value="1"/>
</dbReference>
<feature type="compositionally biased region" description="Basic and acidic residues" evidence="2">
    <location>
        <begin position="697"/>
        <end position="711"/>
    </location>
</feature>
<keyword evidence="1" id="KW-0175">Coiled coil</keyword>
<dbReference type="AlphaFoldDB" id="A0AAW1U324"/>
<dbReference type="InterPro" id="IPR036034">
    <property type="entry name" value="PDZ_sf"/>
</dbReference>
<feature type="region of interest" description="Disordered" evidence="2">
    <location>
        <begin position="668"/>
        <end position="711"/>
    </location>
</feature>
<evidence type="ECO:0000313" key="4">
    <source>
        <dbReference type="Proteomes" id="UP001431783"/>
    </source>
</evidence>
<evidence type="ECO:0000256" key="1">
    <source>
        <dbReference type="SAM" id="Coils"/>
    </source>
</evidence>